<feature type="compositionally biased region" description="Low complexity" evidence="1">
    <location>
        <begin position="287"/>
        <end position="301"/>
    </location>
</feature>
<evidence type="ECO:0000256" key="2">
    <source>
        <dbReference type="SAM" id="SignalP"/>
    </source>
</evidence>
<feature type="compositionally biased region" description="Pro residues" evidence="1">
    <location>
        <begin position="486"/>
        <end position="500"/>
    </location>
</feature>
<dbReference type="InterPro" id="IPR036680">
    <property type="entry name" value="SPOR-like_sf"/>
</dbReference>
<accession>A0ABQ1S8G6</accession>
<dbReference type="InterPro" id="IPR007730">
    <property type="entry name" value="SPOR-like_dom"/>
</dbReference>
<evidence type="ECO:0000259" key="3">
    <source>
        <dbReference type="Pfam" id="PF05036"/>
    </source>
</evidence>
<comment type="caution">
    <text evidence="4">The sequence shown here is derived from an EMBL/GenBank/DDBJ whole genome shotgun (WGS) entry which is preliminary data.</text>
</comment>
<evidence type="ECO:0000313" key="5">
    <source>
        <dbReference type="Proteomes" id="UP000619041"/>
    </source>
</evidence>
<keyword evidence="5" id="KW-1185">Reference proteome</keyword>
<dbReference type="Pfam" id="PF05036">
    <property type="entry name" value="SPOR"/>
    <property type="match status" value="1"/>
</dbReference>
<feature type="domain" description="SPOR" evidence="3">
    <location>
        <begin position="503"/>
        <end position="575"/>
    </location>
</feature>
<protein>
    <recommendedName>
        <fullName evidence="3">SPOR domain-containing protein</fullName>
    </recommendedName>
</protein>
<sequence length="589" mass="61221">MPDRKPTILYRAAAPLLAALPMVLGSAAVAAQDYAVVQAVPPPAASELKEALRRLARSPADFDALIAAGRASLALDDIDAATGFFGRADVIRPGDARVKAGLAAANLKSDRPIEALQLFDQAQAAGAPPVTLAADRGLAFDLVGDNASAQAQYRLALTQGPDPEISRRLGLSLAISGDKKGFEAALLPLLQRRDFAAYRARAFGLAVLGEEAEAVSIVEAVMPRDLASRITPYLSYMPKLTRAQQAAAGNLGAFPRAAQIGRDDPRFAQYAGPVSVPVSQRSPDSRLAPAGAPLGPKAKGGTASSTRQSSADRKRQREQEKRAAALARQQREAAVAAAKKPPVVVARADPAPVARTRSASGSIQRSARIPTPPPPSPTPTSRASELPPQPVVVAQLPPATGAPGVAIAPVQPGASGPSQSQSSVTTPAAAPVVITPAPPPASEAVPNEIDLGAAFAEFNNASIAKAPAAGAVDITAIKPKREVVEPPKPPPPPPPPPKPKVPSRVWVQVATGKDVKALAFDWRKYGKKAPQLLGKRDAYTAKWGETRRLVTGPFASAKDAAKFVNDLKAAEIDSFTFTSDEGEDVTPLK</sequence>
<gene>
    <name evidence="4" type="ORF">GCM10011515_17610</name>
</gene>
<dbReference type="RefSeq" id="WP_188644789.1">
    <property type="nucleotide sequence ID" value="NZ_BMKL01000001.1"/>
</dbReference>
<feature type="compositionally biased region" description="Low complexity" evidence="1">
    <location>
        <begin position="324"/>
        <end position="355"/>
    </location>
</feature>
<evidence type="ECO:0000313" key="4">
    <source>
        <dbReference type="EMBL" id="GGD98284.1"/>
    </source>
</evidence>
<feature type="region of interest" description="Disordered" evidence="1">
    <location>
        <begin position="480"/>
        <end position="502"/>
    </location>
</feature>
<reference evidence="5" key="1">
    <citation type="journal article" date="2019" name="Int. J. Syst. Evol. Microbiol.">
        <title>The Global Catalogue of Microorganisms (GCM) 10K type strain sequencing project: providing services to taxonomists for standard genome sequencing and annotation.</title>
        <authorList>
            <consortium name="The Broad Institute Genomics Platform"/>
            <consortium name="The Broad Institute Genome Sequencing Center for Infectious Disease"/>
            <person name="Wu L."/>
            <person name="Ma J."/>
        </authorList>
    </citation>
    <scope>NUCLEOTIDE SEQUENCE [LARGE SCALE GENOMIC DNA]</scope>
    <source>
        <strain evidence="5">CGMCC 1.15959</strain>
    </source>
</reference>
<keyword evidence="2" id="KW-0732">Signal</keyword>
<feature type="chain" id="PRO_5046927658" description="SPOR domain-containing protein" evidence="2">
    <location>
        <begin position="31"/>
        <end position="589"/>
    </location>
</feature>
<dbReference type="EMBL" id="BMKL01000001">
    <property type="protein sequence ID" value="GGD98284.1"/>
    <property type="molecule type" value="Genomic_DNA"/>
</dbReference>
<dbReference type="Proteomes" id="UP000619041">
    <property type="component" value="Unassembled WGS sequence"/>
</dbReference>
<feature type="signal peptide" evidence="2">
    <location>
        <begin position="1"/>
        <end position="30"/>
    </location>
</feature>
<feature type="compositionally biased region" description="Basic and acidic residues" evidence="1">
    <location>
        <begin position="310"/>
        <end position="323"/>
    </location>
</feature>
<name>A0ABQ1S8G6_9SPHN</name>
<evidence type="ECO:0000256" key="1">
    <source>
        <dbReference type="SAM" id="MobiDB-lite"/>
    </source>
</evidence>
<feature type="compositionally biased region" description="Low complexity" evidence="1">
    <location>
        <begin position="409"/>
        <end position="435"/>
    </location>
</feature>
<dbReference type="SUPFAM" id="SSF48452">
    <property type="entry name" value="TPR-like"/>
    <property type="match status" value="1"/>
</dbReference>
<dbReference type="InterPro" id="IPR011990">
    <property type="entry name" value="TPR-like_helical_dom_sf"/>
</dbReference>
<feature type="region of interest" description="Disordered" evidence="1">
    <location>
        <begin position="403"/>
        <end position="435"/>
    </location>
</feature>
<dbReference type="Gene3D" id="1.25.40.10">
    <property type="entry name" value="Tetratricopeptide repeat domain"/>
    <property type="match status" value="1"/>
</dbReference>
<feature type="region of interest" description="Disordered" evidence="1">
    <location>
        <begin position="274"/>
        <end position="386"/>
    </location>
</feature>
<proteinExistence type="predicted"/>
<dbReference type="SUPFAM" id="SSF110997">
    <property type="entry name" value="Sporulation related repeat"/>
    <property type="match status" value="1"/>
</dbReference>
<organism evidence="4 5">
    <name type="scientific">Tsuneonella deserti</name>
    <dbReference type="NCBI Taxonomy" id="2035528"/>
    <lineage>
        <taxon>Bacteria</taxon>
        <taxon>Pseudomonadati</taxon>
        <taxon>Pseudomonadota</taxon>
        <taxon>Alphaproteobacteria</taxon>
        <taxon>Sphingomonadales</taxon>
        <taxon>Erythrobacteraceae</taxon>
        <taxon>Tsuneonella</taxon>
    </lineage>
</organism>